<dbReference type="PANTHER" id="PTHR23263">
    <property type="entry name" value="SMALL PROLINE-RICH PROTEIN"/>
    <property type="match status" value="1"/>
</dbReference>
<dbReference type="AlphaFoldDB" id="E9G351"/>
<dbReference type="Proteomes" id="UP000000305">
    <property type="component" value="Unassembled WGS sequence"/>
</dbReference>
<evidence type="ECO:0000313" key="1">
    <source>
        <dbReference type="EMBL" id="EFX86157.1"/>
    </source>
</evidence>
<keyword evidence="2" id="KW-1185">Reference proteome</keyword>
<gene>
    <name evidence="1" type="ORF">DAPPUDRAFT_97988</name>
</gene>
<dbReference type="KEGG" id="dpx:DAPPUDRAFT_97988"/>
<dbReference type="HOGENOM" id="CLU_781348_0_0_1"/>
<name>E9G351_DAPPU</name>
<dbReference type="InParanoid" id="E9G351"/>
<dbReference type="PhylomeDB" id="E9G351"/>
<reference evidence="1 2" key="1">
    <citation type="journal article" date="2011" name="Science">
        <title>The ecoresponsive genome of Daphnia pulex.</title>
        <authorList>
            <person name="Colbourne J.K."/>
            <person name="Pfrender M.E."/>
            <person name="Gilbert D."/>
            <person name="Thomas W.K."/>
            <person name="Tucker A."/>
            <person name="Oakley T.H."/>
            <person name="Tokishita S."/>
            <person name="Aerts A."/>
            <person name="Arnold G.J."/>
            <person name="Basu M.K."/>
            <person name="Bauer D.J."/>
            <person name="Caceres C.E."/>
            <person name="Carmel L."/>
            <person name="Casola C."/>
            <person name="Choi J.H."/>
            <person name="Detter J.C."/>
            <person name="Dong Q."/>
            <person name="Dusheyko S."/>
            <person name="Eads B.D."/>
            <person name="Frohlich T."/>
            <person name="Geiler-Samerotte K.A."/>
            <person name="Gerlach D."/>
            <person name="Hatcher P."/>
            <person name="Jogdeo S."/>
            <person name="Krijgsveld J."/>
            <person name="Kriventseva E.V."/>
            <person name="Kultz D."/>
            <person name="Laforsch C."/>
            <person name="Lindquist E."/>
            <person name="Lopez J."/>
            <person name="Manak J.R."/>
            <person name="Muller J."/>
            <person name="Pangilinan J."/>
            <person name="Patwardhan R.P."/>
            <person name="Pitluck S."/>
            <person name="Pritham E.J."/>
            <person name="Rechtsteiner A."/>
            <person name="Rho M."/>
            <person name="Rogozin I.B."/>
            <person name="Sakarya O."/>
            <person name="Salamov A."/>
            <person name="Schaack S."/>
            <person name="Shapiro H."/>
            <person name="Shiga Y."/>
            <person name="Skalitzky C."/>
            <person name="Smith Z."/>
            <person name="Souvorov A."/>
            <person name="Sung W."/>
            <person name="Tang Z."/>
            <person name="Tsuchiya D."/>
            <person name="Tu H."/>
            <person name="Vos H."/>
            <person name="Wang M."/>
            <person name="Wolf Y.I."/>
            <person name="Yamagata H."/>
            <person name="Yamada T."/>
            <person name="Ye Y."/>
            <person name="Shaw J.R."/>
            <person name="Andrews J."/>
            <person name="Crease T.J."/>
            <person name="Tang H."/>
            <person name="Lucas S.M."/>
            <person name="Robertson H.M."/>
            <person name="Bork P."/>
            <person name="Koonin E.V."/>
            <person name="Zdobnov E.M."/>
            <person name="Grigoriev I.V."/>
            <person name="Lynch M."/>
            <person name="Boore J.L."/>
        </authorList>
    </citation>
    <scope>NUCLEOTIDE SEQUENCE [LARGE SCALE GENOMIC DNA]</scope>
</reference>
<organism evidence="1 2">
    <name type="scientific">Daphnia pulex</name>
    <name type="common">Water flea</name>
    <dbReference type="NCBI Taxonomy" id="6669"/>
    <lineage>
        <taxon>Eukaryota</taxon>
        <taxon>Metazoa</taxon>
        <taxon>Ecdysozoa</taxon>
        <taxon>Arthropoda</taxon>
        <taxon>Crustacea</taxon>
        <taxon>Branchiopoda</taxon>
        <taxon>Diplostraca</taxon>
        <taxon>Cladocera</taxon>
        <taxon>Anomopoda</taxon>
        <taxon>Daphniidae</taxon>
        <taxon>Daphnia</taxon>
    </lineage>
</organism>
<dbReference type="EMBL" id="GL732530">
    <property type="protein sequence ID" value="EFX86157.1"/>
    <property type="molecule type" value="Genomic_DNA"/>
</dbReference>
<evidence type="ECO:0000313" key="2">
    <source>
        <dbReference type="Proteomes" id="UP000000305"/>
    </source>
</evidence>
<protein>
    <submittedName>
        <fullName evidence="1">Uncharacterized protein</fullName>
    </submittedName>
</protein>
<proteinExistence type="predicted"/>
<dbReference type="PANTHER" id="PTHR23263:SF124">
    <property type="entry name" value="SMALL PROLINE-RICH PROTEIN 3"/>
    <property type="match status" value="1"/>
</dbReference>
<sequence>MTQLSICIKPIPIPSNVNLQKERAVYMSFTLEGHRDLLRKRPIPSKVNLQKEESVCMSFTLEGHGDHYEKRVMWCRGWTHPQQPAEGRARNNTLEGHGDLYVKRVMQTCSGVEVGQLRCRMLLGVVSLTTGSTTGVPMSPGYGGCQTATPPPYYTTTTYATTGSYTPLHENQSSEHIRHGNNCSGLSVTNFFRHRIAGSQPWLLHRGSRLLLYQNGRVLHRSGKVLLYPVLHNAVLTCYAEAALSCYVELNNYTDARVYYTTTFATPSYNTAALSTQKKPPNIQSRTLPESLFNLAVLDCVKPDIDQEPRWNSSATTAWQFQVQHSYFWITLQPHAAYNGSICLRHTFHHLAATR</sequence>
<accession>E9G351</accession>